<evidence type="ECO:0000313" key="10">
    <source>
        <dbReference type="EMBL" id="PIK35315.1"/>
    </source>
</evidence>
<keyword evidence="11" id="KW-1185">Reference proteome</keyword>
<gene>
    <name evidence="10" type="ORF">BSL78_27861</name>
</gene>
<dbReference type="Gene3D" id="1.20.1070.10">
    <property type="entry name" value="Rhodopsin 7-helix transmembrane proteins"/>
    <property type="match status" value="1"/>
</dbReference>
<sequence length="376" mass="42968">MDEPIHENIKHPHRFCMFVTIADATKDIHQIIHISSWIILIFFGFLTNGLFLFTILKNGSLRNKAMNRLLMVLSAIDILILINELLFIVYPFAVKTDDVLTSFQTPLVVTSLWVYTFFEHLSVGILIVIPYERFRGICFPLNIQSNSTSFRKYVGLVFAVTIAYVATFACIFYFLPGSLILIWKVLLITPIVVTVLISIILYGVIIVVLFKRNDITERGDQLAITRFNTERKSVVIVLAINTLVFCVLNALRKYFDTRLVNVFDENFSQLEEGAGSLEFVDRAWHWASYMAICTILNSTINPIIYNMGGRQYRQAMYRATGIHRCFNGQICSCNQGQRKRPSLYTIDMKTMQDSSLTGTTTSGEPCTLKTYLSYDD</sequence>
<keyword evidence="6" id="KW-0675">Receptor</keyword>
<proteinExistence type="predicted"/>
<dbReference type="PROSITE" id="PS50262">
    <property type="entry name" value="G_PROTEIN_RECEP_F1_2"/>
    <property type="match status" value="1"/>
</dbReference>
<dbReference type="GO" id="GO:0004930">
    <property type="term" value="F:G protein-coupled receptor activity"/>
    <property type="evidence" value="ECO:0007669"/>
    <property type="project" value="UniProtKB-KW"/>
</dbReference>
<name>A0A2G8JHW4_STIJA</name>
<dbReference type="CDD" id="cd00637">
    <property type="entry name" value="7tm_classA_rhodopsin-like"/>
    <property type="match status" value="1"/>
</dbReference>
<dbReference type="GO" id="GO:0016020">
    <property type="term" value="C:membrane"/>
    <property type="evidence" value="ECO:0007669"/>
    <property type="project" value="UniProtKB-SubCell"/>
</dbReference>
<evidence type="ECO:0000256" key="2">
    <source>
        <dbReference type="ARBA" id="ARBA00022692"/>
    </source>
</evidence>
<protein>
    <recommendedName>
        <fullName evidence="9">G-protein coupled receptors family 1 profile domain-containing protein</fullName>
    </recommendedName>
</protein>
<reference evidence="10 11" key="1">
    <citation type="journal article" date="2017" name="PLoS Biol.">
        <title>The sea cucumber genome provides insights into morphological evolution and visceral regeneration.</title>
        <authorList>
            <person name="Zhang X."/>
            <person name="Sun L."/>
            <person name="Yuan J."/>
            <person name="Sun Y."/>
            <person name="Gao Y."/>
            <person name="Zhang L."/>
            <person name="Li S."/>
            <person name="Dai H."/>
            <person name="Hamel J.F."/>
            <person name="Liu C."/>
            <person name="Yu Y."/>
            <person name="Liu S."/>
            <person name="Lin W."/>
            <person name="Guo K."/>
            <person name="Jin S."/>
            <person name="Xu P."/>
            <person name="Storey K.B."/>
            <person name="Huan P."/>
            <person name="Zhang T."/>
            <person name="Zhou Y."/>
            <person name="Zhang J."/>
            <person name="Lin C."/>
            <person name="Li X."/>
            <person name="Xing L."/>
            <person name="Huo D."/>
            <person name="Sun M."/>
            <person name="Wang L."/>
            <person name="Mercier A."/>
            <person name="Li F."/>
            <person name="Yang H."/>
            <person name="Xiang J."/>
        </authorList>
    </citation>
    <scope>NUCLEOTIDE SEQUENCE [LARGE SCALE GENOMIC DNA]</scope>
    <source>
        <strain evidence="10">Shaxun</strain>
        <tissue evidence="10">Muscle</tissue>
    </source>
</reference>
<feature type="transmembrane region" description="Helical" evidence="8">
    <location>
        <begin position="181"/>
        <end position="210"/>
    </location>
</feature>
<dbReference type="PANTHER" id="PTHR24243">
    <property type="entry name" value="G-PROTEIN COUPLED RECEPTOR"/>
    <property type="match status" value="1"/>
</dbReference>
<keyword evidence="4" id="KW-0297">G-protein coupled receptor</keyword>
<feature type="domain" description="G-protein coupled receptors family 1 profile" evidence="9">
    <location>
        <begin position="47"/>
        <end position="305"/>
    </location>
</feature>
<evidence type="ECO:0000259" key="9">
    <source>
        <dbReference type="PROSITE" id="PS50262"/>
    </source>
</evidence>
<dbReference type="SUPFAM" id="SSF81321">
    <property type="entry name" value="Family A G protein-coupled receptor-like"/>
    <property type="match status" value="1"/>
</dbReference>
<dbReference type="Pfam" id="PF00001">
    <property type="entry name" value="7tm_1"/>
    <property type="match status" value="1"/>
</dbReference>
<dbReference type="InterPro" id="IPR017452">
    <property type="entry name" value="GPCR_Rhodpsn_7TM"/>
</dbReference>
<keyword evidence="5 8" id="KW-0472">Membrane</keyword>
<dbReference type="InterPro" id="IPR000276">
    <property type="entry name" value="GPCR_Rhodpsn"/>
</dbReference>
<evidence type="ECO:0000256" key="4">
    <source>
        <dbReference type="ARBA" id="ARBA00023040"/>
    </source>
</evidence>
<feature type="transmembrane region" description="Helical" evidence="8">
    <location>
        <begin position="153"/>
        <end position="175"/>
    </location>
</feature>
<dbReference type="PRINTS" id="PR00237">
    <property type="entry name" value="GPCRRHODOPSN"/>
</dbReference>
<feature type="transmembrane region" description="Helical" evidence="8">
    <location>
        <begin position="286"/>
        <end position="308"/>
    </location>
</feature>
<evidence type="ECO:0000256" key="8">
    <source>
        <dbReference type="SAM" id="Phobius"/>
    </source>
</evidence>
<feature type="transmembrane region" description="Helical" evidence="8">
    <location>
        <begin position="112"/>
        <end position="132"/>
    </location>
</feature>
<evidence type="ECO:0000256" key="3">
    <source>
        <dbReference type="ARBA" id="ARBA00022989"/>
    </source>
</evidence>
<dbReference type="Proteomes" id="UP000230750">
    <property type="component" value="Unassembled WGS sequence"/>
</dbReference>
<dbReference type="PANTHER" id="PTHR24243:SF208">
    <property type="entry name" value="PYROKININ-1 RECEPTOR"/>
    <property type="match status" value="1"/>
</dbReference>
<dbReference type="OrthoDB" id="9975554at2759"/>
<evidence type="ECO:0000256" key="7">
    <source>
        <dbReference type="ARBA" id="ARBA00023224"/>
    </source>
</evidence>
<keyword evidence="2 8" id="KW-0812">Transmembrane</keyword>
<accession>A0A2G8JHW4</accession>
<comment type="caution">
    <text evidence="10">The sequence shown here is derived from an EMBL/GenBank/DDBJ whole genome shotgun (WGS) entry which is preliminary data.</text>
</comment>
<evidence type="ECO:0000256" key="5">
    <source>
        <dbReference type="ARBA" id="ARBA00023136"/>
    </source>
</evidence>
<keyword evidence="3 8" id="KW-1133">Transmembrane helix</keyword>
<evidence type="ECO:0000256" key="6">
    <source>
        <dbReference type="ARBA" id="ARBA00023170"/>
    </source>
</evidence>
<feature type="transmembrane region" description="Helical" evidence="8">
    <location>
        <begin position="34"/>
        <end position="56"/>
    </location>
</feature>
<evidence type="ECO:0000313" key="11">
    <source>
        <dbReference type="Proteomes" id="UP000230750"/>
    </source>
</evidence>
<organism evidence="10 11">
    <name type="scientific">Stichopus japonicus</name>
    <name type="common">Sea cucumber</name>
    <dbReference type="NCBI Taxonomy" id="307972"/>
    <lineage>
        <taxon>Eukaryota</taxon>
        <taxon>Metazoa</taxon>
        <taxon>Echinodermata</taxon>
        <taxon>Eleutherozoa</taxon>
        <taxon>Echinozoa</taxon>
        <taxon>Holothuroidea</taxon>
        <taxon>Aspidochirotacea</taxon>
        <taxon>Aspidochirotida</taxon>
        <taxon>Stichopodidae</taxon>
        <taxon>Apostichopus</taxon>
    </lineage>
</organism>
<keyword evidence="7" id="KW-0807">Transducer</keyword>
<feature type="transmembrane region" description="Helical" evidence="8">
    <location>
        <begin position="68"/>
        <end position="92"/>
    </location>
</feature>
<dbReference type="STRING" id="307972.A0A2G8JHW4"/>
<evidence type="ECO:0000256" key="1">
    <source>
        <dbReference type="ARBA" id="ARBA00004141"/>
    </source>
</evidence>
<dbReference type="EMBL" id="MRZV01001930">
    <property type="protein sequence ID" value="PIK35315.1"/>
    <property type="molecule type" value="Genomic_DNA"/>
</dbReference>
<dbReference type="AlphaFoldDB" id="A0A2G8JHW4"/>
<feature type="transmembrane region" description="Helical" evidence="8">
    <location>
        <begin position="231"/>
        <end position="251"/>
    </location>
</feature>
<comment type="subcellular location">
    <subcellularLocation>
        <location evidence="1">Membrane</location>
        <topology evidence="1">Multi-pass membrane protein</topology>
    </subcellularLocation>
</comment>